<feature type="region of interest" description="Disordered" evidence="5">
    <location>
        <begin position="638"/>
        <end position="676"/>
    </location>
</feature>
<dbReference type="InterPro" id="IPR053180">
    <property type="entry name" value="Ca-binding_acidic-repeat"/>
</dbReference>
<dbReference type="PANTHER" id="PTHR37467:SF1">
    <property type="entry name" value="EXPORTED CALCIUM-BINDING GLYCOPROTEIN"/>
    <property type="match status" value="1"/>
</dbReference>
<accession>A0ABY6HZH7</accession>
<keyword evidence="4" id="KW-0106">Calcium</keyword>
<gene>
    <name evidence="6" type="ORF">NEF87_005100</name>
</gene>
<dbReference type="Proteomes" id="UP001208689">
    <property type="component" value="Chromosome"/>
</dbReference>
<dbReference type="EMBL" id="CP104013">
    <property type="protein sequence ID" value="UYP48815.1"/>
    <property type="molecule type" value="Genomic_DNA"/>
</dbReference>
<name>A0ABY6HZH7_9ARCH</name>
<dbReference type="Pfam" id="PF18884">
    <property type="entry name" value="TSP3_bac"/>
    <property type="match status" value="3"/>
</dbReference>
<keyword evidence="7" id="KW-1185">Reference proteome</keyword>
<keyword evidence="2" id="KW-0964">Secreted</keyword>
<evidence type="ECO:0000256" key="1">
    <source>
        <dbReference type="ARBA" id="ARBA00004613"/>
    </source>
</evidence>
<reference evidence="6" key="1">
    <citation type="submission" date="2022-09" db="EMBL/GenBank/DDBJ databases">
        <title>Actin cytoskeleton and complex cell architecture in an #Asgard archaeon.</title>
        <authorList>
            <person name="Ponce Toledo R.I."/>
            <person name="Schleper C."/>
            <person name="Rodrigues Oliveira T."/>
            <person name="Wollweber F."/>
            <person name="Xu J."/>
            <person name="Rittmann S."/>
            <person name="Klingl A."/>
            <person name="Pilhofer M."/>
        </authorList>
    </citation>
    <scope>NUCLEOTIDE SEQUENCE</scope>
    <source>
        <strain evidence="6">B-35</strain>
    </source>
</reference>
<evidence type="ECO:0000256" key="2">
    <source>
        <dbReference type="ARBA" id="ARBA00022525"/>
    </source>
</evidence>
<protein>
    <submittedName>
        <fullName evidence="6">Uncharacterized protein</fullName>
    </submittedName>
</protein>
<evidence type="ECO:0000256" key="3">
    <source>
        <dbReference type="ARBA" id="ARBA00022729"/>
    </source>
</evidence>
<keyword evidence="3" id="KW-0732">Signal</keyword>
<organism evidence="6 7">
    <name type="scientific">Candidatus Lokiarchaeum ossiferum</name>
    <dbReference type="NCBI Taxonomy" id="2951803"/>
    <lineage>
        <taxon>Archaea</taxon>
        <taxon>Promethearchaeati</taxon>
        <taxon>Promethearchaeota</taxon>
        <taxon>Promethearchaeia</taxon>
        <taxon>Promethearchaeales</taxon>
        <taxon>Promethearchaeaceae</taxon>
        <taxon>Candidatus Lokiarchaeum</taxon>
    </lineage>
</organism>
<feature type="compositionally biased region" description="Acidic residues" evidence="5">
    <location>
        <begin position="654"/>
        <end position="676"/>
    </location>
</feature>
<evidence type="ECO:0000256" key="5">
    <source>
        <dbReference type="SAM" id="MobiDB-lite"/>
    </source>
</evidence>
<evidence type="ECO:0000313" key="6">
    <source>
        <dbReference type="EMBL" id="UYP48815.1"/>
    </source>
</evidence>
<proteinExistence type="predicted"/>
<evidence type="ECO:0000256" key="4">
    <source>
        <dbReference type="ARBA" id="ARBA00022837"/>
    </source>
</evidence>
<sequence>MKNKKIVLILALGFLMIPILPQNDLSLVSAEVGDADGDWEVTYSTNDAATIVNVANEGDITEIYALTAGTSDVSWFYYTGTGLGEENFYFQCSLKFGDGLRKQLYVFLEDGDYFIIRFESDWISTYTYDDLVMENQAQNLKYNTNQWYTFQLRVTQSSTTTKELMMYLDDGALNTPVTLESSSDIRDFAMRTMRAQSTIYVADNQVDFKSLSGTGSVSYLESDISKLTSTGTTWSYFEYKERNLEMSRNVLQFECDIKFTVKQTTFLRFYFGNNKALLIKFEPQYSKIRLHDGTIYHDVNSVNTQFGGFQANTDHHLVVKIVQQNSGQKLWRTYWNGHLLGGLSLYINSPDTEIFTSMLLGMYKSNIWYVGNLEFDNDQDGLVDQDEDMIGTDPLNPDTDGDGYSDYFEANTAGYNPLVYYNPTVFDPINDVGSISLENYGSGINNVAVLQSPSTSGASFTYNAYENPNRMLYLSCDLQFSDDNVKIIHVAFADGKYVLLKIEPALGKIRMFDGTKYLDKTGLDIYDSNTPNVYHHLEIEIIPNSPINKFMKTTWDGELVRYGWIRSLAMITEIKAWIYDGGRTWKIANFAVEQTDSDLDGLLDRFEEDTGLNIGGVNPLDWDDDGISDADEIYSSFGYKTDPKNDDSDGDRLEDGEEVDLGTDPTEADSDGDEFSDGEEILTYLTNPLDSMDPFGDHFDKDVNGDSLNSWTIEEDTDCAATIINAPSWTNRPGKVVRLIDESYGLFGGNVEIEKSKNIPENAPVLFSVEVGLETNVNNQYAYIEILDEDGHEQKKIRLGENRLDVDISGLAIPNWDHRADIDVGKMYQIDFLFYWHDTNIQRCKIYLNSVLIAGPMNIKDNTDIPSGIRITTKSISHSSAYSVYIDNVKIDTCDENVEVEILEDQEIPLFISRIYAPSGEESWQKLTITETISTKISLEVAIGKKWGSELDYLEVVLDIGTTSEDNYETELSWTANQATGDIILIKNYKGSVKATGFKFASANQLHYIQETTFIESESPGYVGLTELSYSLEYPFSEVPNPIISQPTIDNFEWKYPAGAASTYSHTIKKTTEVYGGATIDLHLSGYSIHIRPKISYATSYSMKSEIYFYDANNPIDTRIYLFENEDTSYINNVAVYTG</sequence>
<dbReference type="PANTHER" id="PTHR37467">
    <property type="entry name" value="EXPORTED CALCIUM-BINDING GLYCOPROTEIN-RELATED"/>
    <property type="match status" value="1"/>
</dbReference>
<comment type="subcellular location">
    <subcellularLocation>
        <location evidence="1">Secreted</location>
    </subcellularLocation>
</comment>
<evidence type="ECO:0000313" key="7">
    <source>
        <dbReference type="Proteomes" id="UP001208689"/>
    </source>
</evidence>
<feature type="compositionally biased region" description="Basic and acidic residues" evidence="5">
    <location>
        <begin position="641"/>
        <end position="653"/>
    </location>
</feature>
<dbReference type="InterPro" id="IPR059100">
    <property type="entry name" value="TSP3_bac"/>
</dbReference>